<name>A0ABR8D555_9NOST</name>
<dbReference type="InterPro" id="IPR051559">
    <property type="entry name" value="HIF_prolyl_hydroxylases"/>
</dbReference>
<dbReference type="SMART" id="SM00702">
    <property type="entry name" value="P4Hc"/>
    <property type="match status" value="1"/>
</dbReference>
<keyword evidence="3" id="KW-0847">Vitamin C</keyword>
<comment type="cofactor">
    <cofactor evidence="1">
        <name>L-ascorbate</name>
        <dbReference type="ChEBI" id="CHEBI:38290"/>
    </cofactor>
</comment>
<dbReference type="InterPro" id="IPR005123">
    <property type="entry name" value="Oxoglu/Fe-dep_dioxygenase_dom"/>
</dbReference>
<evidence type="ECO:0000256" key="5">
    <source>
        <dbReference type="ARBA" id="ARBA00023002"/>
    </source>
</evidence>
<comment type="caution">
    <text evidence="8">The sequence shown here is derived from an EMBL/GenBank/DDBJ whole genome shotgun (WGS) entry which is preliminary data.</text>
</comment>
<evidence type="ECO:0000313" key="9">
    <source>
        <dbReference type="Proteomes" id="UP000661112"/>
    </source>
</evidence>
<evidence type="ECO:0000256" key="2">
    <source>
        <dbReference type="ARBA" id="ARBA00022723"/>
    </source>
</evidence>
<dbReference type="Gene3D" id="2.60.120.620">
    <property type="entry name" value="q2cbj1_9rhob like domain"/>
    <property type="match status" value="1"/>
</dbReference>
<keyword evidence="6" id="KW-0408">Iron</keyword>
<dbReference type="EMBL" id="JACJSG010000018">
    <property type="protein sequence ID" value="MBD2501829.1"/>
    <property type="molecule type" value="Genomic_DNA"/>
</dbReference>
<organism evidence="8 9">
    <name type="scientific">Anabaena azotica FACHB-119</name>
    <dbReference type="NCBI Taxonomy" id="947527"/>
    <lineage>
        <taxon>Bacteria</taxon>
        <taxon>Bacillati</taxon>
        <taxon>Cyanobacteriota</taxon>
        <taxon>Cyanophyceae</taxon>
        <taxon>Nostocales</taxon>
        <taxon>Nostocaceae</taxon>
        <taxon>Anabaena</taxon>
        <taxon>Anabaena azotica</taxon>
    </lineage>
</organism>
<keyword evidence="5" id="KW-0560">Oxidoreductase</keyword>
<dbReference type="InterPro" id="IPR044862">
    <property type="entry name" value="Pro_4_hyd_alph_FE2OG_OXY"/>
</dbReference>
<gene>
    <name evidence="8" type="ORF">H6G83_14660</name>
</gene>
<feature type="domain" description="Fe2OG dioxygenase" evidence="7">
    <location>
        <begin position="173"/>
        <end position="293"/>
    </location>
</feature>
<dbReference type="Proteomes" id="UP000661112">
    <property type="component" value="Unassembled WGS sequence"/>
</dbReference>
<accession>A0ABR8D555</accession>
<dbReference type="PROSITE" id="PS51471">
    <property type="entry name" value="FE2OG_OXY"/>
    <property type="match status" value="1"/>
</dbReference>
<dbReference type="Pfam" id="PF13640">
    <property type="entry name" value="2OG-FeII_Oxy_3"/>
    <property type="match status" value="1"/>
</dbReference>
<keyword evidence="4" id="KW-0223">Dioxygenase</keyword>
<protein>
    <submittedName>
        <fullName evidence="8">2OG-Fe(II) oxygenase</fullName>
    </submittedName>
</protein>
<dbReference type="InterPro" id="IPR006620">
    <property type="entry name" value="Pro_4_hyd_alph"/>
</dbReference>
<keyword evidence="9" id="KW-1185">Reference proteome</keyword>
<reference evidence="8 9" key="1">
    <citation type="journal article" date="2020" name="ISME J.">
        <title>Comparative genomics reveals insights into cyanobacterial evolution and habitat adaptation.</title>
        <authorList>
            <person name="Chen M.Y."/>
            <person name="Teng W.K."/>
            <person name="Zhao L."/>
            <person name="Hu C.X."/>
            <person name="Zhou Y.K."/>
            <person name="Han B.P."/>
            <person name="Song L.R."/>
            <person name="Shu W.S."/>
        </authorList>
    </citation>
    <scope>NUCLEOTIDE SEQUENCE [LARGE SCALE GENOMIC DNA]</scope>
    <source>
        <strain evidence="8 9">FACHB-119</strain>
    </source>
</reference>
<sequence length="296" mass="34038">MQTDLQPLESQDVKVQLLLVGGHQYTLYLKSDAPILNSLITTIVTRAAKQESASHCVFQIPINEGRSALCFSSEQLVGLVTEPPIWVQQVENIQPVATNILNSHYIQIDNFLSSEEHERLIKYVLAKESAFTPTNTSTNDKNYRRSMVLYSFPEFSELIVNKIQKMFPDIISKLDIPSFNISQIESQLTAHNDGNFYKIHNDNGSKETATRELTYVYYFYREPKKFSGGELLIYDSKVENNFYVSAESFKTVEPRNNSIVFFLSRYMHEVLRVNCPSKSFADSRFTINGWVRRTEV</sequence>
<evidence type="ECO:0000256" key="1">
    <source>
        <dbReference type="ARBA" id="ARBA00001961"/>
    </source>
</evidence>
<evidence type="ECO:0000256" key="6">
    <source>
        <dbReference type="ARBA" id="ARBA00023004"/>
    </source>
</evidence>
<evidence type="ECO:0000259" key="7">
    <source>
        <dbReference type="PROSITE" id="PS51471"/>
    </source>
</evidence>
<dbReference type="PANTHER" id="PTHR12907:SF26">
    <property type="entry name" value="HIF PROLYL HYDROXYLASE, ISOFORM C"/>
    <property type="match status" value="1"/>
</dbReference>
<proteinExistence type="predicted"/>
<evidence type="ECO:0000313" key="8">
    <source>
        <dbReference type="EMBL" id="MBD2501829.1"/>
    </source>
</evidence>
<evidence type="ECO:0000256" key="4">
    <source>
        <dbReference type="ARBA" id="ARBA00022964"/>
    </source>
</evidence>
<keyword evidence="2" id="KW-0479">Metal-binding</keyword>
<evidence type="ECO:0000256" key="3">
    <source>
        <dbReference type="ARBA" id="ARBA00022896"/>
    </source>
</evidence>
<dbReference type="PANTHER" id="PTHR12907">
    <property type="entry name" value="EGL NINE HOMOLOG-RELATED"/>
    <property type="match status" value="1"/>
</dbReference>